<organism evidence="2">
    <name type="scientific">freshwater metagenome</name>
    <dbReference type="NCBI Taxonomy" id="449393"/>
    <lineage>
        <taxon>unclassified sequences</taxon>
        <taxon>metagenomes</taxon>
        <taxon>ecological metagenomes</taxon>
    </lineage>
</organism>
<gene>
    <name evidence="2" type="ORF">UFOPK2786_01728</name>
</gene>
<reference evidence="2" key="1">
    <citation type="submission" date="2020-05" db="EMBL/GenBank/DDBJ databases">
        <authorList>
            <person name="Chiriac C."/>
            <person name="Salcher M."/>
            <person name="Ghai R."/>
            <person name="Kavagutti S V."/>
        </authorList>
    </citation>
    <scope>NUCLEOTIDE SEQUENCE</scope>
</reference>
<sequence length="128" mass="13206">MAMRIPATFDAIQAGRSTTAARPSPGTSRPVTWRTGSMASAERSRSIATASRACTRERSGPRGASRVAVAIARLHSTVSAIRSAGIREGVGCRGAAGHRLGIAVQVPGACSVGDDRDISAPHLERSNV</sequence>
<evidence type="ECO:0000313" key="2">
    <source>
        <dbReference type="EMBL" id="CAB4759010.1"/>
    </source>
</evidence>
<dbReference type="EMBL" id="CAEZYW010000333">
    <property type="protein sequence ID" value="CAB4759010.1"/>
    <property type="molecule type" value="Genomic_DNA"/>
</dbReference>
<name>A0A6J6UGQ8_9ZZZZ</name>
<feature type="compositionally biased region" description="Polar residues" evidence="1">
    <location>
        <begin position="17"/>
        <end position="38"/>
    </location>
</feature>
<dbReference type="AlphaFoldDB" id="A0A6J6UGQ8"/>
<feature type="region of interest" description="Disordered" evidence="1">
    <location>
        <begin position="17"/>
        <end position="64"/>
    </location>
</feature>
<protein>
    <submittedName>
        <fullName evidence="2">Unannotated protein</fullName>
    </submittedName>
</protein>
<evidence type="ECO:0000256" key="1">
    <source>
        <dbReference type="SAM" id="MobiDB-lite"/>
    </source>
</evidence>
<accession>A0A6J6UGQ8</accession>
<proteinExistence type="predicted"/>